<dbReference type="Pfam" id="PF21781">
    <property type="entry name" value="DUF6876"/>
    <property type="match status" value="1"/>
</dbReference>
<sequence length="119" mass="13482">MDENYDLSRLCLFTGTEHYHRLNRRCLLTDGAKYLAEGAGAFWLMDAAASYLLELGTSDWFVQVRLVVTGSTAVLTMEDGNGAVRARQVIPYTDFPIPHYTLYACWNGSDWVIMLTSEY</sequence>
<dbReference type="RefSeq" id="WP_283225360.1">
    <property type="nucleotide sequence ID" value="NZ_JASGBH010000012.1"/>
</dbReference>
<organism evidence="2 3">
    <name type="scientific">Limnohabitans lacus</name>
    <dbReference type="NCBI Taxonomy" id="3045173"/>
    <lineage>
        <taxon>Bacteria</taxon>
        <taxon>Pseudomonadati</taxon>
        <taxon>Pseudomonadota</taxon>
        <taxon>Betaproteobacteria</taxon>
        <taxon>Burkholderiales</taxon>
        <taxon>Comamonadaceae</taxon>
        <taxon>Limnohabitans</taxon>
    </lineage>
</organism>
<dbReference type="Proteomes" id="UP001431902">
    <property type="component" value="Unassembled WGS sequence"/>
</dbReference>
<comment type="caution">
    <text evidence="2">The sequence shown here is derived from an EMBL/GenBank/DDBJ whole genome shotgun (WGS) entry which is preliminary data.</text>
</comment>
<proteinExistence type="predicted"/>
<accession>A0ABT6XA60</accession>
<keyword evidence="3" id="KW-1185">Reference proteome</keyword>
<dbReference type="EMBL" id="JASGBH010000012">
    <property type="protein sequence ID" value="MDI9235016.1"/>
    <property type="molecule type" value="Genomic_DNA"/>
</dbReference>
<evidence type="ECO:0000313" key="3">
    <source>
        <dbReference type="Proteomes" id="UP001431902"/>
    </source>
</evidence>
<reference evidence="2" key="1">
    <citation type="submission" date="2023-05" db="EMBL/GenBank/DDBJ databases">
        <title>Limnohabitans sp. strain HM2-2 Genome sequencing and assembly.</title>
        <authorList>
            <person name="Jung Y."/>
        </authorList>
    </citation>
    <scope>NUCLEOTIDE SEQUENCE</scope>
    <source>
        <strain evidence="2">HM2-2</strain>
    </source>
</reference>
<name>A0ABT6XA60_9BURK</name>
<feature type="domain" description="DUF6876" evidence="1">
    <location>
        <begin position="8"/>
        <end position="119"/>
    </location>
</feature>
<evidence type="ECO:0000259" key="1">
    <source>
        <dbReference type="Pfam" id="PF21781"/>
    </source>
</evidence>
<dbReference type="InterPro" id="IPR049241">
    <property type="entry name" value="DUF6876"/>
</dbReference>
<gene>
    <name evidence="2" type="ORF">QLQ16_14345</name>
</gene>
<protein>
    <recommendedName>
        <fullName evidence="1">DUF6876 domain-containing protein</fullName>
    </recommendedName>
</protein>
<evidence type="ECO:0000313" key="2">
    <source>
        <dbReference type="EMBL" id="MDI9235016.1"/>
    </source>
</evidence>